<protein>
    <submittedName>
        <fullName evidence="1">Uncharacterized protein</fullName>
    </submittedName>
</protein>
<sequence length="79" mass="9194">MERIKHHNHLSNTILHVFHGGTVTGVRYRDKIFDPCVKSYAGVIGKEFTLMDEIAQPQRARLLQEYLQGQAIQRMDWQA</sequence>
<dbReference type="AlphaFoldDB" id="A0A4Y2WCE5"/>
<gene>
    <name evidence="1" type="ORF">AVEN_149111_1</name>
</gene>
<keyword evidence="2" id="KW-1185">Reference proteome</keyword>
<dbReference type="EMBL" id="BGPR01059086">
    <property type="protein sequence ID" value="GBO35145.1"/>
    <property type="molecule type" value="Genomic_DNA"/>
</dbReference>
<accession>A0A4Y2WCE5</accession>
<dbReference type="Proteomes" id="UP000499080">
    <property type="component" value="Unassembled WGS sequence"/>
</dbReference>
<reference evidence="1 2" key="1">
    <citation type="journal article" date="2019" name="Sci. Rep.">
        <title>Orb-weaving spider Araneus ventricosus genome elucidates the spidroin gene catalogue.</title>
        <authorList>
            <person name="Kono N."/>
            <person name="Nakamura H."/>
            <person name="Ohtoshi R."/>
            <person name="Moran D.A.P."/>
            <person name="Shinohara A."/>
            <person name="Yoshida Y."/>
            <person name="Fujiwara M."/>
            <person name="Mori M."/>
            <person name="Tomita M."/>
            <person name="Arakawa K."/>
        </authorList>
    </citation>
    <scope>NUCLEOTIDE SEQUENCE [LARGE SCALE GENOMIC DNA]</scope>
</reference>
<proteinExistence type="predicted"/>
<comment type="caution">
    <text evidence="1">The sequence shown here is derived from an EMBL/GenBank/DDBJ whole genome shotgun (WGS) entry which is preliminary data.</text>
</comment>
<name>A0A4Y2WCE5_ARAVE</name>
<evidence type="ECO:0000313" key="2">
    <source>
        <dbReference type="Proteomes" id="UP000499080"/>
    </source>
</evidence>
<evidence type="ECO:0000313" key="1">
    <source>
        <dbReference type="EMBL" id="GBO35145.1"/>
    </source>
</evidence>
<dbReference type="OrthoDB" id="4843387at2759"/>
<organism evidence="1 2">
    <name type="scientific">Araneus ventricosus</name>
    <name type="common">Orbweaver spider</name>
    <name type="synonym">Epeira ventricosa</name>
    <dbReference type="NCBI Taxonomy" id="182803"/>
    <lineage>
        <taxon>Eukaryota</taxon>
        <taxon>Metazoa</taxon>
        <taxon>Ecdysozoa</taxon>
        <taxon>Arthropoda</taxon>
        <taxon>Chelicerata</taxon>
        <taxon>Arachnida</taxon>
        <taxon>Araneae</taxon>
        <taxon>Araneomorphae</taxon>
        <taxon>Entelegynae</taxon>
        <taxon>Araneoidea</taxon>
        <taxon>Araneidae</taxon>
        <taxon>Araneus</taxon>
    </lineage>
</organism>